<dbReference type="PROSITE" id="PS51186">
    <property type="entry name" value="GNAT"/>
    <property type="match status" value="1"/>
</dbReference>
<gene>
    <name evidence="2" type="ORF">EFQ99_04040</name>
</gene>
<name>A0A3S0Y9D4_9HYPH</name>
<protein>
    <submittedName>
        <fullName evidence="2">N-acetyltransferase</fullName>
    </submittedName>
</protein>
<evidence type="ECO:0000259" key="1">
    <source>
        <dbReference type="PROSITE" id="PS51186"/>
    </source>
</evidence>
<dbReference type="Proteomes" id="UP000278823">
    <property type="component" value="Unassembled WGS sequence"/>
</dbReference>
<evidence type="ECO:0000313" key="2">
    <source>
        <dbReference type="EMBL" id="RUM27365.1"/>
    </source>
</evidence>
<dbReference type="InterPro" id="IPR051531">
    <property type="entry name" value="N-acetyltransferase"/>
</dbReference>
<dbReference type="PANTHER" id="PTHR43792">
    <property type="entry name" value="GNAT FAMILY, PUTATIVE (AFU_ORTHOLOGUE AFUA_3G00765)-RELATED-RELATED"/>
    <property type="match status" value="1"/>
</dbReference>
<dbReference type="AlphaFoldDB" id="A0A3S0Y9D4"/>
<evidence type="ECO:0000313" key="3">
    <source>
        <dbReference type="Proteomes" id="UP000278823"/>
    </source>
</evidence>
<dbReference type="CDD" id="cd04301">
    <property type="entry name" value="NAT_SF"/>
    <property type="match status" value="1"/>
</dbReference>
<dbReference type="OrthoDB" id="7852312at2"/>
<reference evidence="3" key="1">
    <citation type="submission" date="2018-11" db="EMBL/GenBank/DDBJ databases">
        <title>Rhizobium chutanense sp. nov., isolated from root nodules of Phaseolus vulgaris in China.</title>
        <authorList>
            <person name="Huo Y."/>
        </authorList>
    </citation>
    <scope>NUCLEOTIDE SEQUENCE [LARGE SCALE GENOMIC DNA]</scope>
    <source>
        <strain evidence="3">CCBAU 65647</strain>
    </source>
</reference>
<dbReference type="Gene3D" id="3.40.630.30">
    <property type="match status" value="1"/>
</dbReference>
<sequence>MSNVEKNMIIELTTRDFEALLKGIAPANLRLIEDSAIAPPEVLEMLSRLSADIAAEFSPSAWMIVEDGEIVGLCSIIRVPQDGNIHIGYGVAPTREGRGYTTRAIGQMLAWARNDLRVSLISAETGLENIASQRVLERNGFTRTGERIDAEDGPVICWEALAV</sequence>
<dbReference type="GO" id="GO:0016747">
    <property type="term" value="F:acyltransferase activity, transferring groups other than amino-acyl groups"/>
    <property type="evidence" value="ECO:0007669"/>
    <property type="project" value="InterPro"/>
</dbReference>
<accession>A0A3S0Y9D4</accession>
<keyword evidence="3" id="KW-1185">Reference proteome</keyword>
<feature type="domain" description="N-acetyltransferase" evidence="1">
    <location>
        <begin position="7"/>
        <end position="163"/>
    </location>
</feature>
<proteinExistence type="predicted"/>
<comment type="caution">
    <text evidence="2">The sequence shown here is derived from an EMBL/GenBank/DDBJ whole genome shotgun (WGS) entry which is preliminary data.</text>
</comment>
<organism evidence="2 3">
    <name type="scientific">Rhizobium vallis</name>
    <dbReference type="NCBI Taxonomy" id="634290"/>
    <lineage>
        <taxon>Bacteria</taxon>
        <taxon>Pseudomonadati</taxon>
        <taxon>Pseudomonadota</taxon>
        <taxon>Alphaproteobacteria</taxon>
        <taxon>Hyphomicrobiales</taxon>
        <taxon>Rhizobiaceae</taxon>
        <taxon>Rhizobium/Agrobacterium group</taxon>
        <taxon>Rhizobium</taxon>
    </lineage>
</organism>
<dbReference type="InterPro" id="IPR000182">
    <property type="entry name" value="GNAT_dom"/>
</dbReference>
<dbReference type="SUPFAM" id="SSF55729">
    <property type="entry name" value="Acyl-CoA N-acyltransferases (Nat)"/>
    <property type="match status" value="1"/>
</dbReference>
<dbReference type="PANTHER" id="PTHR43792:SF13">
    <property type="entry name" value="ACETYLTRANSFERASE"/>
    <property type="match status" value="1"/>
</dbReference>
<keyword evidence="2" id="KW-0808">Transferase</keyword>
<dbReference type="EMBL" id="RJTH01000001">
    <property type="protein sequence ID" value="RUM27365.1"/>
    <property type="molecule type" value="Genomic_DNA"/>
</dbReference>
<dbReference type="InterPro" id="IPR016181">
    <property type="entry name" value="Acyl_CoA_acyltransferase"/>
</dbReference>
<dbReference type="Pfam" id="PF13302">
    <property type="entry name" value="Acetyltransf_3"/>
    <property type="match status" value="1"/>
</dbReference>
<dbReference type="RefSeq" id="WP_126919349.1">
    <property type="nucleotide sequence ID" value="NZ_ML133686.1"/>
</dbReference>